<organism evidence="1 2">
    <name type="scientific">Cellulophaga geojensis KL-A</name>
    <dbReference type="NCBI Taxonomy" id="1328323"/>
    <lineage>
        <taxon>Bacteria</taxon>
        <taxon>Pseudomonadati</taxon>
        <taxon>Bacteroidota</taxon>
        <taxon>Flavobacteriia</taxon>
        <taxon>Flavobacteriales</taxon>
        <taxon>Flavobacteriaceae</taxon>
        <taxon>Cellulophaga</taxon>
    </lineage>
</organism>
<proteinExistence type="predicted"/>
<dbReference type="Proteomes" id="UP000019275">
    <property type="component" value="Unassembled WGS sequence"/>
</dbReference>
<dbReference type="RefSeq" id="WP_034646005.1">
    <property type="nucleotide sequence ID" value="NZ_ARZX01000015.1"/>
</dbReference>
<sequence length="279" mass="32509">MKENHKNHLEKLNLAGKVKSIKEFTQNKNNSESPLLNIEKEFNENGFLLKETVFSGEKIYSITTYDYLNNKLDTETEKILGSSGYTTVKKYFYKENEVETKTYEDDELVESSITKTDKNNNIIFTKNNNHLFNTYCEKNYEHNQKNQLTTVTENCYNQDGKNYSNTITYTYADGLVTKMKHTNTVANDNVGFVEHYTYDGSKKCTEIEVYVNNVLESKQTMAYQNGLLHEHRFFEKGKETKFISYAYDNLKNSSSKTVSEIGSLATITKEYTYQITYYK</sequence>
<comment type="caution">
    <text evidence="1">The sequence shown here is derived from an EMBL/GenBank/DDBJ whole genome shotgun (WGS) entry which is preliminary data.</text>
</comment>
<dbReference type="EMBL" id="ARZX01000015">
    <property type="protein sequence ID" value="EWH12968.1"/>
    <property type="molecule type" value="Genomic_DNA"/>
</dbReference>
<evidence type="ECO:0000313" key="1">
    <source>
        <dbReference type="EMBL" id="EWH12968.1"/>
    </source>
</evidence>
<evidence type="ECO:0000313" key="2">
    <source>
        <dbReference type="Proteomes" id="UP000019275"/>
    </source>
</evidence>
<keyword evidence="2" id="KW-1185">Reference proteome</keyword>
<name>A0ABP3B574_9FLAO</name>
<protein>
    <submittedName>
        <fullName evidence="1">Uncharacterized protein</fullName>
    </submittedName>
</protein>
<reference evidence="1 2" key="1">
    <citation type="journal article" date="2014" name="Genome Announc.">
        <title>Draft Genome Sequence of the Carrageenan-Degrading Bacterium Cellulophaga sp. Strain KL-A, Isolated from Decaying Marine Algae.</title>
        <authorList>
            <person name="Shan D."/>
            <person name="Ying J."/>
            <person name="Li X."/>
            <person name="Gao Z."/>
            <person name="Wei G."/>
            <person name="Shao Z."/>
        </authorList>
    </citation>
    <scope>NUCLEOTIDE SEQUENCE [LARGE SCALE GENOMIC DNA]</scope>
    <source>
        <strain evidence="1 2">KL-A</strain>
    </source>
</reference>
<gene>
    <name evidence="1" type="ORF">KLA_11555</name>
</gene>
<accession>A0ABP3B574</accession>